<accession>A0A9W8HIW2</accession>
<keyword evidence="5" id="KW-0809">Transit peptide</keyword>
<organism evidence="11 12">
    <name type="scientific">Coemansia javaensis</name>
    <dbReference type="NCBI Taxonomy" id="2761396"/>
    <lineage>
        <taxon>Eukaryota</taxon>
        <taxon>Fungi</taxon>
        <taxon>Fungi incertae sedis</taxon>
        <taxon>Zoopagomycota</taxon>
        <taxon>Kickxellomycotina</taxon>
        <taxon>Kickxellomycetes</taxon>
        <taxon>Kickxellales</taxon>
        <taxon>Kickxellaceae</taxon>
        <taxon>Coemansia</taxon>
    </lineage>
</organism>
<protein>
    <recommendedName>
        <fullName evidence="3 9">Mitochondrial import inner membrane translocase subunit Tim21</fullName>
    </recommendedName>
</protein>
<evidence type="ECO:0000256" key="9">
    <source>
        <dbReference type="RuleBase" id="RU367142"/>
    </source>
</evidence>
<comment type="subcellular location">
    <subcellularLocation>
        <location evidence="9">Mitochondrion inner membrane</location>
        <topology evidence="9">Single-pass membrane protein</topology>
    </subcellularLocation>
    <subcellularLocation>
        <location evidence="1">Mitochondrion membrane</location>
        <topology evidence="1">Single-pass membrane protein</topology>
    </subcellularLocation>
</comment>
<evidence type="ECO:0000256" key="3">
    <source>
        <dbReference type="ARBA" id="ARBA00020726"/>
    </source>
</evidence>
<keyword evidence="9" id="KW-0811">Translocation</keyword>
<keyword evidence="7 9" id="KW-0496">Mitochondrion</keyword>
<evidence type="ECO:0000313" key="12">
    <source>
        <dbReference type="Proteomes" id="UP001140217"/>
    </source>
</evidence>
<keyword evidence="9" id="KW-0653">Protein transport</keyword>
<proteinExistence type="inferred from homology"/>
<dbReference type="InterPro" id="IPR038552">
    <property type="entry name" value="Tim21_IMS_sf"/>
</dbReference>
<reference evidence="11" key="1">
    <citation type="submission" date="2022-07" db="EMBL/GenBank/DDBJ databases">
        <title>Phylogenomic reconstructions and comparative analyses of Kickxellomycotina fungi.</title>
        <authorList>
            <person name="Reynolds N.K."/>
            <person name="Stajich J.E."/>
            <person name="Barry K."/>
            <person name="Grigoriev I.V."/>
            <person name="Crous P."/>
            <person name="Smith M.E."/>
        </authorList>
    </citation>
    <scope>NUCLEOTIDE SEQUENCE</scope>
    <source>
        <strain evidence="11">NBRC 105414</strain>
    </source>
</reference>
<name>A0A9W8HIW2_9FUNG</name>
<dbReference type="Proteomes" id="UP001140217">
    <property type="component" value="Unassembled WGS sequence"/>
</dbReference>
<dbReference type="GO" id="GO:0030150">
    <property type="term" value="P:protein import into mitochondrial matrix"/>
    <property type="evidence" value="ECO:0007669"/>
    <property type="project" value="UniProtKB-UniRule"/>
</dbReference>
<evidence type="ECO:0000256" key="1">
    <source>
        <dbReference type="ARBA" id="ARBA00004304"/>
    </source>
</evidence>
<evidence type="ECO:0000256" key="8">
    <source>
        <dbReference type="ARBA" id="ARBA00023136"/>
    </source>
</evidence>
<sequence>MRAAGAAAALRLAAPRALAQAARRRRRTPCQPHALPALPQRRARFTLAGGSGRAAQAAGTAGNVLLIGSVVTLFGYIMYTLYENLVAEHGVTRVYNASLDLLRANPQIKELLGPSIVGFGEPTHSQRQRQRAIAHRNFVDAQGRQRLYMQYYVKDTRGQSPYQGVVKVDMAESKSTGSWDYNYIVVDLYQVEHQDATGTPDTPHRVRVEVLVTDEFAREIRQLESQRRSQRFSTAGKKPADGSWFGALRPGNWTK</sequence>
<keyword evidence="9" id="KW-0813">Transport</keyword>
<dbReference type="InterPro" id="IPR013261">
    <property type="entry name" value="Tim21"/>
</dbReference>
<keyword evidence="9" id="KW-0999">Mitochondrion inner membrane</keyword>
<evidence type="ECO:0000256" key="4">
    <source>
        <dbReference type="ARBA" id="ARBA00022692"/>
    </source>
</evidence>
<dbReference type="PANTHER" id="PTHR13032:SF6">
    <property type="entry name" value="MITOCHONDRIAL IMPORT INNER MEMBRANE TRANSLOCASE SUBUNIT TIM21"/>
    <property type="match status" value="1"/>
</dbReference>
<keyword evidence="6" id="KW-1133">Transmembrane helix</keyword>
<comment type="caution">
    <text evidence="11">The sequence shown here is derived from an EMBL/GenBank/DDBJ whole genome shotgun (WGS) entry which is preliminary data.</text>
</comment>
<dbReference type="PANTHER" id="PTHR13032">
    <property type="entry name" value="MITOCHONDRIAL IMPORT INNER MEMBRANE TRANSLOCASE SUBUNIT TIM21"/>
    <property type="match status" value="1"/>
</dbReference>
<feature type="region of interest" description="Disordered" evidence="10">
    <location>
        <begin position="227"/>
        <end position="255"/>
    </location>
</feature>
<evidence type="ECO:0000256" key="10">
    <source>
        <dbReference type="SAM" id="MobiDB-lite"/>
    </source>
</evidence>
<evidence type="ECO:0000256" key="2">
    <source>
        <dbReference type="ARBA" id="ARBA00010867"/>
    </source>
</evidence>
<dbReference type="Gene3D" id="3.10.450.320">
    <property type="entry name" value="Mitochondrial import inner membrane translocase subunit Tim21"/>
    <property type="match status" value="1"/>
</dbReference>
<dbReference type="AlphaFoldDB" id="A0A9W8HIW2"/>
<evidence type="ECO:0000256" key="6">
    <source>
        <dbReference type="ARBA" id="ARBA00022989"/>
    </source>
</evidence>
<keyword evidence="8" id="KW-0472">Membrane</keyword>
<evidence type="ECO:0000256" key="5">
    <source>
        <dbReference type="ARBA" id="ARBA00022946"/>
    </source>
</evidence>
<evidence type="ECO:0000256" key="7">
    <source>
        <dbReference type="ARBA" id="ARBA00023128"/>
    </source>
</evidence>
<evidence type="ECO:0000313" key="11">
    <source>
        <dbReference type="EMBL" id="KAJ2785869.1"/>
    </source>
</evidence>
<comment type="function">
    <text evidence="9">Essential component of the TIM23 complex, a complex that mediates the translocation of transit peptide-containing proteins across the mitochondrial inner membrane.</text>
</comment>
<dbReference type="GO" id="GO:0005744">
    <property type="term" value="C:TIM23 mitochondrial import inner membrane translocase complex"/>
    <property type="evidence" value="ECO:0007669"/>
    <property type="project" value="UniProtKB-UniRule"/>
</dbReference>
<gene>
    <name evidence="11" type="primary">TIM21</name>
    <name evidence="11" type="ORF">H4R18_000258</name>
</gene>
<dbReference type="OrthoDB" id="436405at2759"/>
<dbReference type="EMBL" id="JANBUL010000006">
    <property type="protein sequence ID" value="KAJ2785869.1"/>
    <property type="molecule type" value="Genomic_DNA"/>
</dbReference>
<keyword evidence="12" id="KW-1185">Reference proteome</keyword>
<dbReference type="Pfam" id="PF08294">
    <property type="entry name" value="TIM21"/>
    <property type="match status" value="1"/>
</dbReference>
<comment type="subunit">
    <text evidence="9">Component of the TIM23 complex.</text>
</comment>
<keyword evidence="4" id="KW-0812">Transmembrane</keyword>
<comment type="similarity">
    <text evidence="2 9">Belongs to the TIM21 family.</text>
</comment>